<dbReference type="AlphaFoldDB" id="A0A5J4QI29"/>
<sequence>LSGINNGKNWTCRAEFIFYNTESFSCKIISGLTEMIMLYDKYDGIHFGFLQAMSGISTSEDKLPQGSIDRRLGEGKTAEVLRNICYQILYPEIKLKESADTEEKWGKLCDIVKSMFGAKLERPEFIKVTGLINLTYIENGIKYDISSGGRGFLQTLLLFAYMFSNPNTILLLDEPDAHLEVIRQREAFQKINEIAAKTNTQIIIASHSEVVLDEAVDISNVIALIENQAIHLNASTKSQSIKYIKRALTEIGWEKYYLAKVKGHILYLEGSTDLQMLLSFANKLNHKVEPLLRVSNVQYTSDNVPETAIKNFVSLQEIFNELKGIALFDNIPNLQTNPKLQIICWKKRELENYFACPALLLKHAKLLHNQYSQFTSAYIENVMQQSISDYTLPAYLKNLNDEWWNTAKLSDDWLDKIFPTFYKQLGINVGVNFKKDYYQLISLMDKKAISKEISDTLDIIYEILK</sequence>
<feature type="non-terminal residue" evidence="2">
    <location>
        <position position="1"/>
    </location>
</feature>
<gene>
    <name evidence="2" type="ORF">EZS27_028788</name>
</gene>
<dbReference type="InterPro" id="IPR051396">
    <property type="entry name" value="Bact_Antivir_Def_Nuclease"/>
</dbReference>
<reference evidence="2" key="1">
    <citation type="submission" date="2019-03" db="EMBL/GenBank/DDBJ databases">
        <title>Single cell metagenomics reveals metabolic interactions within the superorganism composed of flagellate Streblomastix strix and complex community of Bacteroidetes bacteria on its surface.</title>
        <authorList>
            <person name="Treitli S.C."/>
            <person name="Kolisko M."/>
            <person name="Husnik F."/>
            <person name="Keeling P."/>
            <person name="Hampl V."/>
        </authorList>
    </citation>
    <scope>NUCLEOTIDE SEQUENCE</scope>
    <source>
        <strain evidence="2">STM</strain>
    </source>
</reference>
<organism evidence="2">
    <name type="scientific">termite gut metagenome</name>
    <dbReference type="NCBI Taxonomy" id="433724"/>
    <lineage>
        <taxon>unclassified sequences</taxon>
        <taxon>metagenomes</taxon>
        <taxon>organismal metagenomes</taxon>
    </lineage>
</organism>
<dbReference type="InterPro" id="IPR003959">
    <property type="entry name" value="ATPase_AAA_core"/>
</dbReference>
<proteinExistence type="predicted"/>
<dbReference type="SUPFAM" id="SSF52540">
    <property type="entry name" value="P-loop containing nucleoside triphosphate hydrolases"/>
    <property type="match status" value="1"/>
</dbReference>
<comment type="caution">
    <text evidence="2">The sequence shown here is derived from an EMBL/GenBank/DDBJ whole genome shotgun (WGS) entry which is preliminary data.</text>
</comment>
<dbReference type="GO" id="GO:0016887">
    <property type="term" value="F:ATP hydrolysis activity"/>
    <property type="evidence" value="ECO:0007669"/>
    <property type="project" value="InterPro"/>
</dbReference>
<dbReference type="PANTHER" id="PTHR43581">
    <property type="entry name" value="ATP/GTP PHOSPHATASE"/>
    <property type="match status" value="1"/>
</dbReference>
<evidence type="ECO:0000259" key="1">
    <source>
        <dbReference type="Pfam" id="PF13304"/>
    </source>
</evidence>
<dbReference type="CDD" id="cd00267">
    <property type="entry name" value="ABC_ATPase"/>
    <property type="match status" value="1"/>
</dbReference>
<evidence type="ECO:0000313" key="2">
    <source>
        <dbReference type="EMBL" id="KAA6321576.1"/>
    </source>
</evidence>
<dbReference type="PANTHER" id="PTHR43581:SF2">
    <property type="entry name" value="EXCINUCLEASE ATPASE SUBUNIT"/>
    <property type="match status" value="1"/>
</dbReference>
<accession>A0A5J4QI29</accession>
<feature type="domain" description="ATPase AAA-type core" evidence="1">
    <location>
        <begin position="149"/>
        <end position="213"/>
    </location>
</feature>
<name>A0A5J4QI29_9ZZZZ</name>
<dbReference type="GO" id="GO:0005524">
    <property type="term" value="F:ATP binding"/>
    <property type="evidence" value="ECO:0007669"/>
    <property type="project" value="InterPro"/>
</dbReference>
<protein>
    <recommendedName>
        <fullName evidence="1">ATPase AAA-type core domain-containing protein</fullName>
    </recommendedName>
</protein>
<dbReference type="EMBL" id="SNRY01003272">
    <property type="protein sequence ID" value="KAA6321576.1"/>
    <property type="molecule type" value="Genomic_DNA"/>
</dbReference>
<dbReference type="Pfam" id="PF13304">
    <property type="entry name" value="AAA_21"/>
    <property type="match status" value="1"/>
</dbReference>
<dbReference type="Gene3D" id="3.40.50.300">
    <property type="entry name" value="P-loop containing nucleotide triphosphate hydrolases"/>
    <property type="match status" value="1"/>
</dbReference>
<dbReference type="InterPro" id="IPR027417">
    <property type="entry name" value="P-loop_NTPase"/>
</dbReference>